<keyword evidence="2" id="KW-1185">Reference proteome</keyword>
<proteinExistence type="predicted"/>
<dbReference type="InterPro" id="IPR016024">
    <property type="entry name" value="ARM-type_fold"/>
</dbReference>
<gene>
    <name evidence="1" type="primary">ARMC4_1</name>
    <name evidence="1" type="ORF">NPIL_171851</name>
</gene>
<reference evidence="1" key="1">
    <citation type="submission" date="2020-08" db="EMBL/GenBank/DDBJ databases">
        <title>Multicomponent nature underlies the extraordinary mechanical properties of spider dragline silk.</title>
        <authorList>
            <person name="Kono N."/>
            <person name="Nakamura H."/>
            <person name="Mori M."/>
            <person name="Yoshida Y."/>
            <person name="Ohtoshi R."/>
            <person name="Malay A.D."/>
            <person name="Moran D.A.P."/>
            <person name="Tomita M."/>
            <person name="Numata K."/>
            <person name="Arakawa K."/>
        </authorList>
    </citation>
    <scope>NUCLEOTIDE SEQUENCE</scope>
</reference>
<protein>
    <submittedName>
        <fullName evidence="1">Armadillo repeat-containing protein 4</fullName>
    </submittedName>
</protein>
<name>A0A8X6MZE2_NEPPI</name>
<dbReference type="InterPro" id="IPR000225">
    <property type="entry name" value="Armadillo"/>
</dbReference>
<dbReference type="PANTHER" id="PTHR46241:SF1">
    <property type="entry name" value="OUTER DYNEIN ARM-DOCKING COMPLEX SUBUNIT 2"/>
    <property type="match status" value="1"/>
</dbReference>
<evidence type="ECO:0000313" key="1">
    <source>
        <dbReference type="EMBL" id="GFS85539.1"/>
    </source>
</evidence>
<dbReference type="PANTHER" id="PTHR46241">
    <property type="entry name" value="ARMADILLO REPEAT-CONTAINING PROTEIN 4 ARMC4"/>
    <property type="match status" value="1"/>
</dbReference>
<dbReference type="SMART" id="SM00185">
    <property type="entry name" value="ARM"/>
    <property type="match status" value="4"/>
</dbReference>
<dbReference type="Proteomes" id="UP000887013">
    <property type="component" value="Unassembled WGS sequence"/>
</dbReference>
<dbReference type="OrthoDB" id="1683831at2759"/>
<sequence length="408" mass="45104">MVIQASPSSYKSISTLLTYIQGGNITTTTLALICLNEALTYDAPCLQALIDGKAVKLLLNILEAGFLCVRRSQFAALRCLSKLCGCRVLQKDIMSPRGIFLLFNCLNTSDYELMLSAICMISDISSDPSCWKPSRDCGGVQKLVKAYIVGAIGSCLKNLVLRDMLKKSNGIEIMVSFLQTTFIPLIINLNDAMAKGSEDTEILIQYLQLDAVQLIWSCLKNADFQVQSSAATALCIILKNMKNANLQIENSLDGIECIIDLLVSKRKELLIPACTLIHNLAKDKNALSVLVEFNVASHLMRLMKTVFCEMIMRVMIYPPNDLDPVTDKKLLRQLCLAVASCCSYKKGCEKFADCGITPSLLKHLKAKNKPLRITAASALAMIASLPNWCSVVSQNRIIPVRTFYFYEI</sequence>
<dbReference type="SUPFAM" id="SSF48371">
    <property type="entry name" value="ARM repeat"/>
    <property type="match status" value="2"/>
</dbReference>
<comment type="caution">
    <text evidence="1">The sequence shown here is derived from an EMBL/GenBank/DDBJ whole genome shotgun (WGS) entry which is preliminary data.</text>
</comment>
<organism evidence="1 2">
    <name type="scientific">Nephila pilipes</name>
    <name type="common">Giant wood spider</name>
    <name type="synonym">Nephila maculata</name>
    <dbReference type="NCBI Taxonomy" id="299642"/>
    <lineage>
        <taxon>Eukaryota</taxon>
        <taxon>Metazoa</taxon>
        <taxon>Ecdysozoa</taxon>
        <taxon>Arthropoda</taxon>
        <taxon>Chelicerata</taxon>
        <taxon>Arachnida</taxon>
        <taxon>Araneae</taxon>
        <taxon>Araneomorphae</taxon>
        <taxon>Entelegynae</taxon>
        <taxon>Araneoidea</taxon>
        <taxon>Nephilidae</taxon>
        <taxon>Nephila</taxon>
    </lineage>
</organism>
<dbReference type="InterPro" id="IPR011989">
    <property type="entry name" value="ARM-like"/>
</dbReference>
<dbReference type="AlphaFoldDB" id="A0A8X6MZE2"/>
<accession>A0A8X6MZE2</accession>
<dbReference type="Gene3D" id="1.25.10.10">
    <property type="entry name" value="Leucine-rich Repeat Variant"/>
    <property type="match status" value="2"/>
</dbReference>
<evidence type="ECO:0000313" key="2">
    <source>
        <dbReference type="Proteomes" id="UP000887013"/>
    </source>
</evidence>
<dbReference type="EMBL" id="BMAW01003790">
    <property type="protein sequence ID" value="GFS85539.1"/>
    <property type="molecule type" value="Genomic_DNA"/>
</dbReference>